<dbReference type="GO" id="GO:0005344">
    <property type="term" value="F:oxygen carrier activity"/>
    <property type="evidence" value="ECO:0007669"/>
    <property type="project" value="UniProtKB-KW"/>
</dbReference>
<dbReference type="InterPro" id="IPR044399">
    <property type="entry name" value="Mb-like_M"/>
</dbReference>
<dbReference type="Proteomes" id="UP000054630">
    <property type="component" value="Unassembled WGS sequence"/>
</dbReference>
<name>A0A0V0SHT3_9BILA</name>
<dbReference type="InterPro" id="IPR012292">
    <property type="entry name" value="Globin/Proto"/>
</dbReference>
<dbReference type="EMBL" id="JYDL01000008">
    <property type="protein sequence ID" value="KRX26356.1"/>
    <property type="molecule type" value="Genomic_DNA"/>
</dbReference>
<dbReference type="CDD" id="cd01040">
    <property type="entry name" value="Mb-like"/>
    <property type="match status" value="1"/>
</dbReference>
<dbReference type="SUPFAM" id="SSF46458">
    <property type="entry name" value="Globin-like"/>
    <property type="match status" value="1"/>
</dbReference>
<reference evidence="3 4" key="1">
    <citation type="submission" date="2015-01" db="EMBL/GenBank/DDBJ databases">
        <title>Evolution of Trichinella species and genotypes.</title>
        <authorList>
            <person name="Korhonen P.K."/>
            <person name="Edoardo P."/>
            <person name="Giuseppe L.R."/>
            <person name="Gasser R.B."/>
        </authorList>
    </citation>
    <scope>NUCLEOTIDE SEQUENCE [LARGE SCALE GENOMIC DNA]</scope>
    <source>
        <strain evidence="3">ISS37</strain>
    </source>
</reference>
<dbReference type="OrthoDB" id="5914681at2759"/>
<dbReference type="Pfam" id="PF00042">
    <property type="entry name" value="Globin"/>
    <property type="match status" value="1"/>
</dbReference>
<dbReference type="InterPro" id="IPR000971">
    <property type="entry name" value="Globin"/>
</dbReference>
<evidence type="ECO:0000313" key="4">
    <source>
        <dbReference type="Proteomes" id="UP000054630"/>
    </source>
</evidence>
<accession>A0A0V0SHT3</accession>
<keyword evidence="4" id="KW-1185">Reference proteome</keyword>
<dbReference type="InterPro" id="IPR009050">
    <property type="entry name" value="Globin-like_sf"/>
</dbReference>
<dbReference type="Gene3D" id="1.10.490.10">
    <property type="entry name" value="Globins"/>
    <property type="match status" value="1"/>
</dbReference>
<protein>
    <recommendedName>
        <fullName evidence="2">Globin domain-containing protein</fullName>
    </recommendedName>
</protein>
<feature type="domain" description="Globin" evidence="2">
    <location>
        <begin position="85"/>
        <end position="179"/>
    </location>
</feature>
<proteinExistence type="inferred from homology"/>
<keyword evidence="1" id="KW-0813">Transport</keyword>
<dbReference type="PANTHER" id="PTHR47768">
    <property type="entry name" value="GLOBIN RELATED-RELATED"/>
    <property type="match status" value="1"/>
</dbReference>
<evidence type="ECO:0000259" key="2">
    <source>
        <dbReference type="Pfam" id="PF00042"/>
    </source>
</evidence>
<sequence>MGNKKSTRQLGQYSNSSWKETVLKVNVSRLANPRTKMLLQLMWPQDFADLSTFSIIICEEIIRIDPFWTKMFISSKDPCITIKGEKTATFRKQALLLVDIIQTAVKHAEDLSQIEDLLIKLGRRHVEYCNANTHTSHLDAITIALLNVMHVRMESHHLDLNDQFQVMAAWKTIGDFICSRIACGMEVLS</sequence>
<keyword evidence="1" id="KW-0561">Oxygen transport</keyword>
<keyword evidence="1" id="KW-0408">Iron</keyword>
<organism evidence="3 4">
    <name type="scientific">Trichinella nelsoni</name>
    <dbReference type="NCBI Taxonomy" id="6336"/>
    <lineage>
        <taxon>Eukaryota</taxon>
        <taxon>Metazoa</taxon>
        <taxon>Ecdysozoa</taxon>
        <taxon>Nematoda</taxon>
        <taxon>Enoplea</taxon>
        <taxon>Dorylaimia</taxon>
        <taxon>Trichinellida</taxon>
        <taxon>Trichinellidae</taxon>
        <taxon>Trichinella</taxon>
    </lineage>
</organism>
<comment type="similarity">
    <text evidence="1">Belongs to the globin family.</text>
</comment>
<gene>
    <name evidence="3" type="ORF">T07_6568</name>
</gene>
<dbReference type="GO" id="GO:0020037">
    <property type="term" value="F:heme binding"/>
    <property type="evidence" value="ECO:0007669"/>
    <property type="project" value="InterPro"/>
</dbReference>
<keyword evidence="1" id="KW-0479">Metal-binding</keyword>
<dbReference type="PANTHER" id="PTHR47768:SF1">
    <property type="entry name" value="GLOBIN FAMILY PROFILE DOMAIN-CONTAINING PROTEIN"/>
    <property type="match status" value="1"/>
</dbReference>
<evidence type="ECO:0000313" key="3">
    <source>
        <dbReference type="EMBL" id="KRX26356.1"/>
    </source>
</evidence>
<keyword evidence="1" id="KW-0349">Heme</keyword>
<dbReference type="InterPro" id="IPR053341">
    <property type="entry name" value="Oxidative_stress_globin-like"/>
</dbReference>
<dbReference type="GO" id="GO:0019825">
    <property type="term" value="F:oxygen binding"/>
    <property type="evidence" value="ECO:0007669"/>
    <property type="project" value="InterPro"/>
</dbReference>
<comment type="caution">
    <text evidence="3">The sequence shown here is derived from an EMBL/GenBank/DDBJ whole genome shotgun (WGS) entry which is preliminary data.</text>
</comment>
<evidence type="ECO:0000256" key="1">
    <source>
        <dbReference type="RuleBase" id="RU000356"/>
    </source>
</evidence>
<dbReference type="AlphaFoldDB" id="A0A0V0SHT3"/>